<dbReference type="InterPro" id="IPR020901">
    <property type="entry name" value="Prtase_inh_Kunz-CS"/>
</dbReference>
<dbReference type="PROSITE" id="PS50279">
    <property type="entry name" value="BPTI_KUNITZ_2"/>
    <property type="match status" value="3"/>
</dbReference>
<feature type="chain" id="PRO_5034414213" description="Tissue factor pathway inhibitor" evidence="8">
    <location>
        <begin position="22"/>
        <end position="222"/>
    </location>
</feature>
<dbReference type="OMA" id="KKPQTYN"/>
<dbReference type="GO" id="GO:0004867">
    <property type="term" value="F:serine-type endopeptidase inhibitor activity"/>
    <property type="evidence" value="ECO:0007669"/>
    <property type="project" value="UniProtKB-UniRule"/>
</dbReference>
<keyword evidence="4 8" id="KW-0722">Serine protease inhibitor</keyword>
<reference evidence="10" key="1">
    <citation type="submission" date="2025-08" db="UniProtKB">
        <authorList>
            <consortium name="Ensembl"/>
        </authorList>
    </citation>
    <scope>IDENTIFICATION</scope>
</reference>
<evidence type="ECO:0000256" key="6">
    <source>
        <dbReference type="ARBA" id="ARBA00023157"/>
    </source>
</evidence>
<dbReference type="FunFam" id="4.10.410.10:FF:000004">
    <property type="entry name" value="Tissue factor pathway inhibitor"/>
    <property type="match status" value="1"/>
</dbReference>
<comment type="subcellular location">
    <subcellularLocation>
        <location evidence="8">Secreted</location>
    </subcellularLocation>
</comment>
<dbReference type="InterPro" id="IPR008296">
    <property type="entry name" value="TFPI-like"/>
</dbReference>
<dbReference type="Gene3D" id="4.10.410.10">
    <property type="entry name" value="Pancreatic trypsin inhibitor Kunitz domain"/>
    <property type="match status" value="3"/>
</dbReference>
<dbReference type="PANTHER" id="PTHR10083">
    <property type="entry name" value="KUNITZ-TYPE PROTEASE INHIBITOR-RELATED"/>
    <property type="match status" value="1"/>
</dbReference>
<gene>
    <name evidence="10" type="primary">Tfpi2</name>
</gene>
<evidence type="ECO:0000256" key="4">
    <source>
        <dbReference type="ARBA" id="ARBA00022900"/>
    </source>
</evidence>
<keyword evidence="6" id="KW-1015">Disulfide bond</keyword>
<evidence type="ECO:0000259" key="9">
    <source>
        <dbReference type="PROSITE" id="PS50279"/>
    </source>
</evidence>
<evidence type="ECO:0000256" key="5">
    <source>
        <dbReference type="ARBA" id="ARBA00023084"/>
    </source>
</evidence>
<evidence type="ECO:0000256" key="8">
    <source>
        <dbReference type="PIRNR" id="PIRNR001620"/>
    </source>
</evidence>
<dbReference type="Ensembl" id="ENSNGAT00000029136.1">
    <property type="protein sequence ID" value="ENSNGAP00000023438.1"/>
    <property type="gene ID" value="ENSNGAG00000022002.1"/>
</dbReference>
<feature type="signal peptide" evidence="8">
    <location>
        <begin position="1"/>
        <end position="21"/>
    </location>
</feature>
<proteinExistence type="predicted"/>
<dbReference type="CDD" id="cd22615">
    <property type="entry name" value="Kunitz_TFPI1_TFPI2_3-like"/>
    <property type="match status" value="1"/>
</dbReference>
<sequence>MDPTPLLGLLLLLLLLLLVGAAPGLASVPYPGNNANICLLPKKEGPCRALMPRFFYDRYLQKCHKFNYGGCYGNANNFHSLKACEETCGMIEEVRPVCRLEVNEYPCNKPNEQYFFDLSTMTCRKLMPGLCNKNANVFPDEATCKGYCLPKTGPSYCYSPKDEGLCSSNITRYYFNPRNKACETFTYTGCGGNNNNFYYQEDCYHACAKGTKRKLRLWKPYA</sequence>
<feature type="domain" description="BPTI/Kunitz inhibitor" evidence="9">
    <location>
        <begin position="38"/>
        <end position="88"/>
    </location>
</feature>
<keyword evidence="5 8" id="KW-0094">Blood coagulation</keyword>
<dbReference type="Proteomes" id="UP000694381">
    <property type="component" value="Unassembled WGS sequence"/>
</dbReference>
<dbReference type="PIRSF" id="PIRSF001620">
    <property type="entry name" value="TFPI"/>
    <property type="match status" value="1"/>
</dbReference>
<dbReference type="SMART" id="SM00131">
    <property type="entry name" value="KU"/>
    <property type="match status" value="3"/>
</dbReference>
<dbReference type="PANTHER" id="PTHR10083:SF374">
    <property type="entry name" value="BPTI_KUNITZ INHIBITOR DOMAIN-CONTAINING PROTEIN"/>
    <property type="match status" value="1"/>
</dbReference>
<keyword evidence="8" id="KW-0732">Signal</keyword>
<dbReference type="InterPro" id="IPR050098">
    <property type="entry name" value="TFPI/VKTCI-like"/>
</dbReference>
<dbReference type="FunFam" id="4.10.410.10:FF:000018">
    <property type="entry name" value="Tissue factor pathway inhibitor"/>
    <property type="match status" value="1"/>
</dbReference>
<reference evidence="10" key="2">
    <citation type="submission" date="2025-09" db="UniProtKB">
        <authorList>
            <consortium name="Ensembl"/>
        </authorList>
    </citation>
    <scope>IDENTIFICATION</scope>
</reference>
<organism evidence="10 11">
    <name type="scientific">Nannospalax galili</name>
    <name type="common">Northern Israeli blind subterranean mole rat</name>
    <name type="synonym">Spalax galili</name>
    <dbReference type="NCBI Taxonomy" id="1026970"/>
    <lineage>
        <taxon>Eukaryota</taxon>
        <taxon>Metazoa</taxon>
        <taxon>Chordata</taxon>
        <taxon>Craniata</taxon>
        <taxon>Vertebrata</taxon>
        <taxon>Euteleostomi</taxon>
        <taxon>Mammalia</taxon>
        <taxon>Eutheria</taxon>
        <taxon>Euarchontoglires</taxon>
        <taxon>Glires</taxon>
        <taxon>Rodentia</taxon>
        <taxon>Myomorpha</taxon>
        <taxon>Muroidea</taxon>
        <taxon>Spalacidae</taxon>
        <taxon>Spalacinae</taxon>
        <taxon>Nannospalax</taxon>
    </lineage>
</organism>
<keyword evidence="11" id="KW-1185">Reference proteome</keyword>
<dbReference type="InterPro" id="IPR036880">
    <property type="entry name" value="Kunitz_BPTI_sf"/>
</dbReference>
<dbReference type="AlphaFoldDB" id="A0A8C6RSW4"/>
<dbReference type="InterPro" id="IPR002223">
    <property type="entry name" value="Kunitz_BPTI"/>
</dbReference>
<name>A0A8C6RSW4_NANGA</name>
<dbReference type="GO" id="GO:0007596">
    <property type="term" value="P:blood coagulation"/>
    <property type="evidence" value="ECO:0007669"/>
    <property type="project" value="UniProtKB-UniRule"/>
</dbReference>
<evidence type="ECO:0000256" key="7">
    <source>
        <dbReference type="ARBA" id="ARBA00023180"/>
    </source>
</evidence>
<dbReference type="CDD" id="cd22616">
    <property type="entry name" value="Kunitz_TFPI2_1-like"/>
    <property type="match status" value="1"/>
</dbReference>
<dbReference type="SUPFAM" id="SSF57362">
    <property type="entry name" value="BPTI-like"/>
    <property type="match status" value="3"/>
</dbReference>
<protein>
    <recommendedName>
        <fullName evidence="8">Tissue factor pathway inhibitor</fullName>
    </recommendedName>
</protein>
<feature type="domain" description="BPTI/Kunitz inhibitor" evidence="9">
    <location>
        <begin position="157"/>
        <end position="207"/>
    </location>
</feature>
<dbReference type="Pfam" id="PF00014">
    <property type="entry name" value="Kunitz_BPTI"/>
    <property type="match status" value="3"/>
</dbReference>
<evidence type="ECO:0000256" key="1">
    <source>
        <dbReference type="ARBA" id="ARBA00022690"/>
    </source>
</evidence>
<keyword evidence="7" id="KW-0325">Glycoprotein</keyword>
<keyword evidence="3" id="KW-0677">Repeat</keyword>
<dbReference type="GeneTree" id="ENSGT00940000159917"/>
<evidence type="ECO:0000313" key="11">
    <source>
        <dbReference type="Proteomes" id="UP000694381"/>
    </source>
</evidence>
<evidence type="ECO:0000256" key="2">
    <source>
        <dbReference type="ARBA" id="ARBA00022696"/>
    </source>
</evidence>
<evidence type="ECO:0000256" key="3">
    <source>
        <dbReference type="ARBA" id="ARBA00022737"/>
    </source>
</evidence>
<keyword evidence="2 8" id="KW-0356">Hemostasis</keyword>
<dbReference type="GO" id="GO:0005615">
    <property type="term" value="C:extracellular space"/>
    <property type="evidence" value="ECO:0007669"/>
    <property type="project" value="TreeGrafter"/>
</dbReference>
<dbReference type="PRINTS" id="PR00759">
    <property type="entry name" value="BASICPTASE"/>
</dbReference>
<evidence type="ECO:0000313" key="10">
    <source>
        <dbReference type="Ensembl" id="ENSNGAP00000023438.1"/>
    </source>
</evidence>
<keyword evidence="1 8" id="KW-0646">Protease inhibitor</keyword>
<accession>A0A8C6RSW4</accession>
<dbReference type="PROSITE" id="PS00280">
    <property type="entry name" value="BPTI_KUNITZ_1"/>
    <property type="match status" value="2"/>
</dbReference>
<feature type="domain" description="BPTI/Kunitz inhibitor" evidence="9">
    <location>
        <begin position="98"/>
        <end position="148"/>
    </location>
</feature>